<dbReference type="Gene3D" id="2.60.40.1080">
    <property type="match status" value="1"/>
</dbReference>
<reference evidence="5" key="1">
    <citation type="submission" date="2016-05" db="EMBL/GenBank/DDBJ databases">
        <authorList>
            <person name="Liu B."/>
            <person name="Wang J."/>
            <person name="Zhu Y."/>
            <person name="Liu G."/>
            <person name="Chen Q."/>
            <person name="Chen Z."/>
            <person name="Lan J."/>
            <person name="Che J."/>
            <person name="Ge C."/>
            <person name="Shi H."/>
            <person name="Pan Z."/>
            <person name="Liu X."/>
        </authorList>
    </citation>
    <scope>NUCLEOTIDE SEQUENCE [LARGE SCALE GENOMIC DNA]</scope>
    <source>
        <strain evidence="5">FJAT-27215</strain>
    </source>
</reference>
<name>A0A1B9AY57_9BACI</name>
<dbReference type="SUPFAM" id="SSF49373">
    <property type="entry name" value="Invasin/intimin cell-adhesion fragments"/>
    <property type="match status" value="1"/>
</dbReference>
<dbReference type="AlphaFoldDB" id="A0A1B9AY57"/>
<dbReference type="InterPro" id="IPR014755">
    <property type="entry name" value="Cu-Rt/internalin_Ig-like"/>
</dbReference>
<gene>
    <name evidence="4" type="ORF">A8F95_05445</name>
</gene>
<feature type="chain" id="PRO_5008622389" description="SLH domain-containing protein" evidence="2">
    <location>
        <begin position="31"/>
        <end position="984"/>
    </location>
</feature>
<dbReference type="PROSITE" id="PS51272">
    <property type="entry name" value="SLH"/>
    <property type="match status" value="2"/>
</dbReference>
<comment type="caution">
    <text evidence="4">The sequence shown here is derived from an EMBL/GenBank/DDBJ whole genome shotgun (WGS) entry which is preliminary data.</text>
</comment>
<evidence type="ECO:0000259" key="3">
    <source>
        <dbReference type="PROSITE" id="PS51272"/>
    </source>
</evidence>
<dbReference type="Proteomes" id="UP000092578">
    <property type="component" value="Unassembled WGS sequence"/>
</dbReference>
<organism evidence="4 5">
    <name type="scientific">Pseudobacillus wudalianchiensis</name>
    <dbReference type="NCBI Taxonomy" id="1743143"/>
    <lineage>
        <taxon>Bacteria</taxon>
        <taxon>Bacillati</taxon>
        <taxon>Bacillota</taxon>
        <taxon>Bacilli</taxon>
        <taxon>Bacillales</taxon>
        <taxon>Bacillaceae</taxon>
        <taxon>Pseudobacillus</taxon>
    </lineage>
</organism>
<accession>A0A1B9AY57</accession>
<dbReference type="InterPro" id="IPR008964">
    <property type="entry name" value="Invasin/intimin_cell_adhesion"/>
</dbReference>
<feature type="domain" description="SLH" evidence="3">
    <location>
        <begin position="86"/>
        <end position="149"/>
    </location>
</feature>
<keyword evidence="1 2" id="KW-0732">Signal</keyword>
<evidence type="ECO:0000313" key="5">
    <source>
        <dbReference type="Proteomes" id="UP000092578"/>
    </source>
</evidence>
<feature type="domain" description="SLH" evidence="3">
    <location>
        <begin position="27"/>
        <end position="85"/>
    </location>
</feature>
<dbReference type="InterPro" id="IPR001119">
    <property type="entry name" value="SLH_dom"/>
</dbReference>
<evidence type="ECO:0000256" key="2">
    <source>
        <dbReference type="SAM" id="SignalP"/>
    </source>
</evidence>
<dbReference type="RefSeq" id="WP_065410190.1">
    <property type="nucleotide sequence ID" value="NZ_MAYT01000012.1"/>
</dbReference>
<evidence type="ECO:0000313" key="4">
    <source>
        <dbReference type="EMBL" id="OCA88877.1"/>
    </source>
</evidence>
<feature type="signal peptide" evidence="2">
    <location>
        <begin position="1"/>
        <end position="30"/>
    </location>
</feature>
<proteinExistence type="predicted"/>
<protein>
    <recommendedName>
        <fullName evidence="3">SLH domain-containing protein</fullName>
    </recommendedName>
</protein>
<keyword evidence="5" id="KW-1185">Reference proteome</keyword>
<evidence type="ECO:0000256" key="1">
    <source>
        <dbReference type="ARBA" id="ARBA00022729"/>
    </source>
</evidence>
<dbReference type="Gene3D" id="2.60.40.1220">
    <property type="match status" value="1"/>
</dbReference>
<dbReference type="Pfam" id="PF00395">
    <property type="entry name" value="SLH"/>
    <property type="match status" value="3"/>
</dbReference>
<dbReference type="EMBL" id="MAYT01000012">
    <property type="protein sequence ID" value="OCA88877.1"/>
    <property type="molecule type" value="Genomic_DNA"/>
</dbReference>
<sequence length="984" mass="101862">MAYQPKSYRKFVASAATATLVATAVTPAFAAGFTDVNKNYKDAVDYLVANKIAKGTTDTTFGTSLPITRGDAAVMIANVLKLDTANAPASSFKDLNSRVKGAVNALVEAGIVSGKTETTFEPGAQIKRAEMAKIIANAYKLEAGDVKNEFKDVNSNWDPFVDKLLANKITFGKTETTFAPDANVTRGEFALFMYRAKDIESIPADPAVADVKAVDDTTIEVTFNGKLTADQVKELEFTFDPALKVEKAALKEAASTKAAAAEQTTVVLTTEKQKEGTAYKLTAVKGAELKAPVEVKPAPIVVATVDSVSAVNSKELTLSGANLTKLKAEDINVASNTVASVTASADGKTAKVTLTTALAADQKTKVTVKDKSFDVEYKVAEVTSITVDEATYDDDTAKQFVAIKANGATITAQELMTAGYDVQYTAYSSKAATTNVNSIFKSQTTGELKTDLATATGAGTLLTGLNIGSIPVSGADVYVKVTITKGSNVVASNLTKVTIKNKDLAADTITKATLLNAGSGISGAARAFEGTNDFEQSSSTLLTGEIAKFSDITVKAGTKEAKETTGYTVKSSDSSVVSVSGGVLTAEGPGTATITVTYGGATYTKTITVQNGTRTATSVSANKTSVTVAGTTTVKVKLLDQFGDPMLITAGTNLALQQSDATKVSASLASSTDATGEAIITLTSLASGSNIITFRDSSAANSSKIGTTAITATSTDNNTLAKYKLSLDSEISATDVSDVDTAHTGVSGITKDQISTDATLDLQDDKYLKLDIEGLNSADVELASVAGSSYTVTTTVSKSGVLASPATYKATSGFIVVEAGSTAGTATITVTNNANANITQTFQVTVEDVGYNVTAATLKNVPDVTYATTLKYKDFLTYTESANDPIISGLTLSKSTAQPVRLQLSSDILYIDKNGNGTYQPGAGNDIPVGKVDFTESGSVITGDAGNLSNVGVTTAPGDDATVLFKVLNNSNEVVATKAVKVNF</sequence>